<keyword evidence="2" id="KW-1133">Transmembrane helix</keyword>
<dbReference type="OrthoDB" id="9766909at2"/>
<feature type="non-terminal residue" evidence="3">
    <location>
        <position position="97"/>
    </location>
</feature>
<evidence type="ECO:0000313" key="4">
    <source>
        <dbReference type="Proteomes" id="UP000295511"/>
    </source>
</evidence>
<name>A0A4R5K4Z4_9MICC</name>
<dbReference type="EMBL" id="SMRU01000053">
    <property type="protein sequence ID" value="TDF87366.1"/>
    <property type="molecule type" value="Genomic_DNA"/>
</dbReference>
<keyword evidence="2" id="KW-0812">Transmembrane</keyword>
<feature type="region of interest" description="Disordered" evidence="1">
    <location>
        <begin position="1"/>
        <end position="31"/>
    </location>
</feature>
<keyword evidence="2" id="KW-0472">Membrane</keyword>
<evidence type="ECO:0000313" key="3">
    <source>
        <dbReference type="EMBL" id="TDF87366.1"/>
    </source>
</evidence>
<protein>
    <submittedName>
        <fullName evidence="3">Uncharacterized protein</fullName>
    </submittedName>
</protein>
<dbReference type="Proteomes" id="UP000295511">
    <property type="component" value="Unassembled WGS sequence"/>
</dbReference>
<sequence>MRKQFRPLPGERGVPPRGAGSNPARTFSGRNPLLDTGTVLGRILVFLGVSAVCGVLVAGLMVPAAAMTGVTASGSVQFFNALPGDLTVAPAGQVTRV</sequence>
<dbReference type="AlphaFoldDB" id="A0A4R5K4Z4"/>
<gene>
    <name evidence="3" type="ORF">E1809_24985</name>
</gene>
<evidence type="ECO:0000256" key="2">
    <source>
        <dbReference type="SAM" id="Phobius"/>
    </source>
</evidence>
<keyword evidence="4" id="KW-1185">Reference proteome</keyword>
<proteinExistence type="predicted"/>
<comment type="caution">
    <text evidence="3">The sequence shown here is derived from an EMBL/GenBank/DDBJ whole genome shotgun (WGS) entry which is preliminary data.</text>
</comment>
<feature type="transmembrane region" description="Helical" evidence="2">
    <location>
        <begin position="39"/>
        <end position="62"/>
    </location>
</feature>
<dbReference type="RefSeq" id="WP_133206940.1">
    <property type="nucleotide sequence ID" value="NZ_SMRU01000053.1"/>
</dbReference>
<accession>A0A4R5K4Z4</accession>
<reference evidence="3 4" key="1">
    <citation type="submission" date="2019-03" db="EMBL/GenBank/DDBJ databases">
        <title>Whole genome sequence of Arthrobacter sp JH1-1.</title>
        <authorList>
            <person name="Trinh H.N."/>
        </authorList>
    </citation>
    <scope>NUCLEOTIDE SEQUENCE [LARGE SCALE GENOMIC DNA]</scope>
    <source>
        <strain evidence="3 4">JH1-1</strain>
    </source>
</reference>
<evidence type="ECO:0000256" key="1">
    <source>
        <dbReference type="SAM" id="MobiDB-lite"/>
    </source>
</evidence>
<organism evidence="3 4">
    <name type="scientific">Arthrobacter terricola</name>
    <dbReference type="NCBI Taxonomy" id="2547396"/>
    <lineage>
        <taxon>Bacteria</taxon>
        <taxon>Bacillati</taxon>
        <taxon>Actinomycetota</taxon>
        <taxon>Actinomycetes</taxon>
        <taxon>Micrococcales</taxon>
        <taxon>Micrococcaceae</taxon>
        <taxon>Arthrobacter</taxon>
    </lineage>
</organism>